<keyword evidence="2" id="KW-1185">Reference proteome</keyword>
<accession>A0A0B4X494</accession>
<dbReference type="InterPro" id="IPR006748">
    <property type="entry name" value="NH2Glyco/OHUrea_AB-resist_kin"/>
</dbReference>
<dbReference type="SUPFAM" id="SSF56112">
    <property type="entry name" value="Protein kinase-like (PK-like)"/>
    <property type="match status" value="1"/>
</dbReference>
<keyword evidence="1" id="KW-0418">Kinase</keyword>
<keyword evidence="1" id="KW-0808">Transferase</keyword>
<dbReference type="EMBL" id="CP006877">
    <property type="protein sequence ID" value="AJD41946.1"/>
    <property type="molecule type" value="Genomic_DNA"/>
</dbReference>
<evidence type="ECO:0000313" key="2">
    <source>
        <dbReference type="Proteomes" id="UP000031368"/>
    </source>
</evidence>
<dbReference type="InterPro" id="IPR011009">
    <property type="entry name" value="Kinase-like_dom_sf"/>
</dbReference>
<dbReference type="GO" id="GO:0016301">
    <property type="term" value="F:kinase activity"/>
    <property type="evidence" value="ECO:0007669"/>
    <property type="project" value="UniProtKB-KW"/>
</dbReference>
<dbReference type="GO" id="GO:0016773">
    <property type="term" value="F:phosphotransferase activity, alcohol group as acceptor"/>
    <property type="evidence" value="ECO:0007669"/>
    <property type="project" value="InterPro"/>
</dbReference>
<organism evidence="1 2">
    <name type="scientific">Rhizobium gallicum bv. gallicum R602sp</name>
    <dbReference type="NCBI Taxonomy" id="1041138"/>
    <lineage>
        <taxon>Bacteria</taxon>
        <taxon>Pseudomonadati</taxon>
        <taxon>Pseudomonadota</taxon>
        <taxon>Alphaproteobacteria</taxon>
        <taxon>Hyphomicrobiales</taxon>
        <taxon>Rhizobiaceae</taxon>
        <taxon>Rhizobium/Agrobacterium group</taxon>
        <taxon>Rhizobium</taxon>
    </lineage>
</organism>
<dbReference type="GO" id="GO:0019748">
    <property type="term" value="P:secondary metabolic process"/>
    <property type="evidence" value="ECO:0007669"/>
    <property type="project" value="InterPro"/>
</dbReference>
<sequence>MFESHLDRWSLAPDGEPIITHSSHLLPVLWNGKPAMLKKSRDEAERAGGALMHWWDGGGAAQVYAHDDEAVLLERATGGRSLLKMAMHGEDDEASRIICRTVERLHAPRQKPPPSLIPLRCWFRELAPAARAYGGILPECSAIAETLLCDPRDPVVLHGDIHHSNILDFEEDGWLAIDPKGLIGERGFDYANTFANEDLPAISVPGRLQRQLRIVCAETGMESKRLLQWIAAYSGLSAAWFLGDNMNTSAESPLAVARIALAELRQA</sequence>
<protein>
    <submittedName>
        <fullName evidence="1">Antibiotic resistance kinase protein</fullName>
    </submittedName>
</protein>
<dbReference type="RefSeq" id="WP_039845455.1">
    <property type="nucleotide sequence ID" value="NZ_CP006877.1"/>
</dbReference>
<dbReference type="KEGG" id="rga:RGR602_CH02626"/>
<dbReference type="Proteomes" id="UP000031368">
    <property type="component" value="Chromosome"/>
</dbReference>
<dbReference type="AlphaFoldDB" id="A0A0B4X494"/>
<reference evidence="1 2" key="1">
    <citation type="submission" date="2013-11" db="EMBL/GenBank/DDBJ databases">
        <title>Complete genome sequence of Rhizobium gallicum bv. gallicum R602.</title>
        <authorList>
            <person name="Bustos P."/>
            <person name="Santamaria R.I."/>
            <person name="Lozano L."/>
            <person name="Acosta J.L."/>
            <person name="Ormeno-Orrillo E."/>
            <person name="Rogel M.A."/>
            <person name="Romero D."/>
            <person name="Cevallos M.A."/>
            <person name="Martinez-Romero E."/>
            <person name="Gonzalez V."/>
        </authorList>
    </citation>
    <scope>NUCLEOTIDE SEQUENCE [LARGE SCALE GENOMIC DNA]</scope>
    <source>
        <strain evidence="1 2">R602</strain>
    </source>
</reference>
<gene>
    <name evidence="1" type="ORF">RGR602_CH02626</name>
</gene>
<evidence type="ECO:0000313" key="1">
    <source>
        <dbReference type="EMBL" id="AJD41946.1"/>
    </source>
</evidence>
<proteinExistence type="predicted"/>
<dbReference type="Pfam" id="PF04655">
    <property type="entry name" value="APH_6_hur"/>
    <property type="match status" value="1"/>
</dbReference>
<name>A0A0B4X494_9HYPH</name>
<dbReference type="HOGENOM" id="CLU_061172_0_0_5"/>